<comment type="caution">
    <text evidence="4">The sequence shown here is derived from an EMBL/GenBank/DDBJ whole genome shotgun (WGS) entry which is preliminary data.</text>
</comment>
<dbReference type="OrthoDB" id="29851at2759"/>
<dbReference type="Gene3D" id="3.90.640.10">
    <property type="entry name" value="Actin, Chain A, domain 4"/>
    <property type="match status" value="1"/>
</dbReference>
<keyword evidence="2" id="KW-0067">ATP-binding</keyword>
<keyword evidence="1" id="KW-0547">Nucleotide-binding</keyword>
<dbReference type="Gene3D" id="3.30.420.40">
    <property type="match status" value="2"/>
</dbReference>
<gene>
    <name evidence="4" type="ORF">Egran_03596</name>
</gene>
<keyword evidence="5" id="KW-1185">Reference proteome</keyword>
<organism evidence="4 5">
    <name type="scientific">Elaphomyces granulatus</name>
    <dbReference type="NCBI Taxonomy" id="519963"/>
    <lineage>
        <taxon>Eukaryota</taxon>
        <taxon>Fungi</taxon>
        <taxon>Dikarya</taxon>
        <taxon>Ascomycota</taxon>
        <taxon>Pezizomycotina</taxon>
        <taxon>Eurotiomycetes</taxon>
        <taxon>Eurotiomycetidae</taxon>
        <taxon>Eurotiales</taxon>
        <taxon>Elaphomycetaceae</taxon>
        <taxon>Elaphomyces</taxon>
    </lineage>
</organism>
<dbReference type="GO" id="GO:0006452">
    <property type="term" value="P:translational frameshifting"/>
    <property type="evidence" value="ECO:0007669"/>
    <property type="project" value="EnsemblFungi"/>
</dbReference>
<dbReference type="PANTHER" id="PTHR45639">
    <property type="entry name" value="HSC70CB, ISOFORM G-RELATED"/>
    <property type="match status" value="1"/>
</dbReference>
<dbReference type="GO" id="GO:0005829">
    <property type="term" value="C:cytosol"/>
    <property type="evidence" value="ECO:0007669"/>
    <property type="project" value="TreeGrafter"/>
</dbReference>
<dbReference type="InterPro" id="IPR013126">
    <property type="entry name" value="Hsp_70_fam"/>
</dbReference>
<dbReference type="GO" id="GO:0140662">
    <property type="term" value="F:ATP-dependent protein folding chaperone"/>
    <property type="evidence" value="ECO:0007669"/>
    <property type="project" value="InterPro"/>
</dbReference>
<feature type="region of interest" description="Disordered" evidence="3">
    <location>
        <begin position="502"/>
        <end position="528"/>
    </location>
</feature>
<dbReference type="GO" id="GO:0051082">
    <property type="term" value="F:unfolded protein binding"/>
    <property type="evidence" value="ECO:0007669"/>
    <property type="project" value="EnsemblFungi"/>
</dbReference>
<evidence type="ECO:0000256" key="1">
    <source>
        <dbReference type="ARBA" id="ARBA00022741"/>
    </source>
</evidence>
<feature type="compositionally biased region" description="Acidic residues" evidence="3">
    <location>
        <begin position="515"/>
        <end position="528"/>
    </location>
</feature>
<evidence type="ECO:0000313" key="5">
    <source>
        <dbReference type="Proteomes" id="UP000243515"/>
    </source>
</evidence>
<sequence length="595" mass="64010">MSEGPAVNAAEWFAIGISFGNSNSSIAYTGPDGKAEVIANEEGDRQIPSILSYVDGEEFHGTQAKLQLIRNPRDTVAYFRDYLGKDYTSIDPTPCHQSAHPQQSDSAVAFSIHDANDEGPSSITVSEITTRHLRRLKQSASDFLGKAVNAAVITVPTNSSAAQRGALISSAKRAGIEVLQLVHEPVAELMAYDARPETVVVDKLVVVADLGGTRSDASVIASRGGMYTILATAHDYELGGANLDQIIIDHFAKEFMKKHQIDPRENERGLAKLKLEGEATKKALSLGTNATLNIESLTNGIDFSSTINRTRYELLAGKVFSQFTNLIEQAVKKAGLDVLDINEVCGLSQAVHCYTRKTHESQVILSGGSSHTPKLASRLQSIFPVTTKILAPSTFPTALNPSDLAARGAAIQASLIQEFDKEDIEQSIHPMVTVTPHLSNAIGVRLLSPSVLGESSPDFQPLIDVETALPARRVTQYRVSNTGGDVLVRVCEGVREIKTIKPIPKPKEDTNGGETDADSELESDEEEEEIRQIVWNESRPIAEIALKDVKSGSKVEVVVNINSDLGLQVTARAIGSRGGVRFAVDAPNVTSDGSI</sequence>
<dbReference type="Gene3D" id="3.30.30.30">
    <property type="match status" value="1"/>
</dbReference>
<dbReference type="EMBL" id="NPHW01003976">
    <property type="protein sequence ID" value="OXV08641.1"/>
    <property type="molecule type" value="Genomic_DNA"/>
</dbReference>
<evidence type="ECO:0000313" key="4">
    <source>
        <dbReference type="EMBL" id="OXV08641.1"/>
    </source>
</evidence>
<dbReference type="InterPro" id="IPR043129">
    <property type="entry name" value="ATPase_NBD"/>
</dbReference>
<dbReference type="FunFam" id="3.90.640.10:FF:000023">
    <property type="entry name" value="Hsp70 chaperone (BiP)"/>
    <property type="match status" value="1"/>
</dbReference>
<evidence type="ECO:0000256" key="2">
    <source>
        <dbReference type="ARBA" id="ARBA00022840"/>
    </source>
</evidence>
<dbReference type="GO" id="GO:0006450">
    <property type="term" value="P:regulation of translational fidelity"/>
    <property type="evidence" value="ECO:0007669"/>
    <property type="project" value="EnsemblFungi"/>
</dbReference>
<dbReference type="GO" id="GO:0101031">
    <property type="term" value="C:protein folding chaperone complex"/>
    <property type="evidence" value="ECO:0007669"/>
    <property type="project" value="EnsemblFungi"/>
</dbReference>
<dbReference type="Pfam" id="PF00012">
    <property type="entry name" value="HSP70"/>
    <property type="match status" value="1"/>
</dbReference>
<reference evidence="4 5" key="1">
    <citation type="journal article" date="2015" name="Environ. Microbiol.">
        <title>Metagenome sequence of Elaphomyces granulatus from sporocarp tissue reveals Ascomycota ectomycorrhizal fingerprints of genome expansion and a Proteobacteria-rich microbiome.</title>
        <authorList>
            <person name="Quandt C.A."/>
            <person name="Kohler A."/>
            <person name="Hesse C.N."/>
            <person name="Sharpton T.J."/>
            <person name="Martin F."/>
            <person name="Spatafora J.W."/>
        </authorList>
    </citation>
    <scope>NUCLEOTIDE SEQUENCE [LARGE SCALE GENOMIC DNA]</scope>
    <source>
        <strain evidence="4 5">OSC145934</strain>
    </source>
</reference>
<dbReference type="GO" id="GO:0006364">
    <property type="term" value="P:rRNA processing"/>
    <property type="evidence" value="ECO:0007669"/>
    <property type="project" value="EnsemblFungi"/>
</dbReference>
<protein>
    <submittedName>
        <fullName evidence="4">Uncharacterized protein</fullName>
    </submittedName>
</protein>
<dbReference type="AlphaFoldDB" id="A0A232LWU4"/>
<dbReference type="GO" id="GO:0005634">
    <property type="term" value="C:nucleus"/>
    <property type="evidence" value="ECO:0007669"/>
    <property type="project" value="TreeGrafter"/>
</dbReference>
<proteinExistence type="predicted"/>
<dbReference type="GO" id="GO:0002181">
    <property type="term" value="P:cytoplasmic translation"/>
    <property type="evidence" value="ECO:0007669"/>
    <property type="project" value="EnsemblFungi"/>
</dbReference>
<dbReference type="SUPFAM" id="SSF53067">
    <property type="entry name" value="Actin-like ATPase domain"/>
    <property type="match status" value="2"/>
</dbReference>
<dbReference type="CDD" id="cd10232">
    <property type="entry name" value="ASKHA_NBD_HSP70_ScSsz1p-like"/>
    <property type="match status" value="1"/>
</dbReference>
<dbReference type="PRINTS" id="PR00301">
    <property type="entry name" value="HEATSHOCK70"/>
</dbReference>
<dbReference type="GO" id="GO:0051083">
    <property type="term" value="P:'de novo' cotranslational protein folding"/>
    <property type="evidence" value="ECO:0007669"/>
    <property type="project" value="EnsemblFungi"/>
</dbReference>
<accession>A0A232LWU4</accession>
<evidence type="ECO:0000256" key="3">
    <source>
        <dbReference type="SAM" id="MobiDB-lite"/>
    </source>
</evidence>
<dbReference type="Proteomes" id="UP000243515">
    <property type="component" value="Unassembled WGS sequence"/>
</dbReference>
<dbReference type="PANTHER" id="PTHR45639:SF32">
    <property type="entry name" value="HEAT SHOCK PROTEIN PDR13"/>
    <property type="match status" value="1"/>
</dbReference>
<dbReference type="FunFam" id="3.30.30.30:FF:000009">
    <property type="entry name" value="Heat shock protein Hsp70"/>
    <property type="match status" value="1"/>
</dbReference>
<name>A0A232LWU4_9EURO</name>
<dbReference type="GO" id="GO:0005524">
    <property type="term" value="F:ATP binding"/>
    <property type="evidence" value="ECO:0007669"/>
    <property type="project" value="UniProtKB-KW"/>
</dbReference>